<reference evidence="2" key="1">
    <citation type="submission" date="2022-03" db="EMBL/GenBank/DDBJ databases">
        <title>De novo assembled genomes of Belliella spp. (Cyclobacteriaceae) strains.</title>
        <authorList>
            <person name="Szabo A."/>
            <person name="Korponai K."/>
            <person name="Felfoldi T."/>
        </authorList>
    </citation>
    <scope>NUCLEOTIDE SEQUENCE</scope>
    <source>
        <strain evidence="2">DSM 107340</strain>
    </source>
</reference>
<dbReference type="CDD" id="cd00146">
    <property type="entry name" value="PKD"/>
    <property type="match status" value="1"/>
</dbReference>
<feature type="domain" description="PKD" evidence="1">
    <location>
        <begin position="481"/>
        <end position="530"/>
    </location>
</feature>
<organism evidence="2 3">
    <name type="scientific">Belliella calami</name>
    <dbReference type="NCBI Taxonomy" id="2923436"/>
    <lineage>
        <taxon>Bacteria</taxon>
        <taxon>Pseudomonadati</taxon>
        <taxon>Bacteroidota</taxon>
        <taxon>Cytophagia</taxon>
        <taxon>Cytophagales</taxon>
        <taxon>Cyclobacteriaceae</taxon>
        <taxon>Belliella</taxon>
    </lineage>
</organism>
<dbReference type="PROSITE" id="PS50093">
    <property type="entry name" value="PKD"/>
    <property type="match status" value="1"/>
</dbReference>
<dbReference type="Gene3D" id="2.60.40.740">
    <property type="match status" value="1"/>
</dbReference>
<protein>
    <submittedName>
        <fullName evidence="2">Gliding motility-associated C-terminal domain-containing protein</fullName>
    </submittedName>
</protein>
<dbReference type="NCBIfam" id="TIGR04131">
    <property type="entry name" value="Bac_Flav_CTERM"/>
    <property type="match status" value="1"/>
</dbReference>
<dbReference type="InterPro" id="IPR000601">
    <property type="entry name" value="PKD_dom"/>
</dbReference>
<dbReference type="InterPro" id="IPR026341">
    <property type="entry name" value="T9SS_type_B"/>
</dbReference>
<dbReference type="Proteomes" id="UP001165488">
    <property type="component" value="Unassembled WGS sequence"/>
</dbReference>
<keyword evidence="3" id="KW-1185">Reference proteome</keyword>
<dbReference type="InterPro" id="IPR035986">
    <property type="entry name" value="PKD_dom_sf"/>
</dbReference>
<dbReference type="Pfam" id="PF13585">
    <property type="entry name" value="CHU_C"/>
    <property type="match status" value="1"/>
</dbReference>
<evidence type="ECO:0000313" key="2">
    <source>
        <dbReference type="EMBL" id="MCH7398617.1"/>
    </source>
</evidence>
<dbReference type="Pfam" id="PF13573">
    <property type="entry name" value="SprB"/>
    <property type="match status" value="2"/>
</dbReference>
<dbReference type="EMBL" id="JAKZGS010000008">
    <property type="protein sequence ID" value="MCH7398617.1"/>
    <property type="molecule type" value="Genomic_DNA"/>
</dbReference>
<gene>
    <name evidence="2" type="ORF">MM236_11480</name>
</gene>
<dbReference type="SMART" id="SM00089">
    <property type="entry name" value="PKD"/>
    <property type="match status" value="1"/>
</dbReference>
<dbReference type="Gene3D" id="2.60.40.10">
    <property type="entry name" value="Immunoglobulins"/>
    <property type="match status" value="1"/>
</dbReference>
<comment type="caution">
    <text evidence="2">The sequence shown here is derived from an EMBL/GenBank/DDBJ whole genome shotgun (WGS) entry which is preliminary data.</text>
</comment>
<dbReference type="InterPro" id="IPR022409">
    <property type="entry name" value="PKD/Chitinase_dom"/>
</dbReference>
<dbReference type="SUPFAM" id="SSF49299">
    <property type="entry name" value="PKD domain"/>
    <property type="match status" value="1"/>
</dbReference>
<dbReference type="InterPro" id="IPR013783">
    <property type="entry name" value="Ig-like_fold"/>
</dbReference>
<dbReference type="RefSeq" id="WP_241275128.1">
    <property type="nucleotide sequence ID" value="NZ_JAKZGS010000008.1"/>
</dbReference>
<name>A0ABS9UPR7_9BACT</name>
<evidence type="ECO:0000259" key="1">
    <source>
        <dbReference type="PROSITE" id="PS50093"/>
    </source>
</evidence>
<dbReference type="Pfam" id="PF18911">
    <property type="entry name" value="PKD_4"/>
    <property type="match status" value="1"/>
</dbReference>
<dbReference type="InterPro" id="IPR025667">
    <property type="entry name" value="SprB_repeat"/>
</dbReference>
<accession>A0ABS9UPR7</accession>
<evidence type="ECO:0000313" key="3">
    <source>
        <dbReference type="Proteomes" id="UP001165488"/>
    </source>
</evidence>
<proteinExistence type="predicted"/>
<sequence length="629" mass="69151">MKNNSRKYGVTLLKGTFLLVLLGAFHALFSLDILAQADNEAHLFTSKPPKELTSPEASVGNIIVNVSGKLALCSHGERGNIVLDVQGGIEPYTYRWNNNETTKNREGLLSGTYTVYIKDSRGTEHAERIVIQPPFPLIIEMADIIHGTCENNNLGSAKINVKIGRGEPYKVEWSHGLTNKMEAWNLPAGDYSVTVYDVFNCSTSLSFRITSESEPIDISENILDSGCGEDQKGSIQLDISGGQAPFTYKWSNGQITKDIFNLTAGEYTVNVQDSKGCTLRKSFVVNQKSTSEPLRLELLEVIHPGCHGGNEGAIEVAIIGGQPPFQVNWSDGVEDVLKRENLKAGVYTLFVKDDFGCTVSQEVVIQESEKLKARIDNTLDINCATGEVKGSAWVLISGGESPYSIKWNTGEIGLETNFFSSGFLSVEITDANGCKTTEEVDVIFPGSTPLSRLDFSYRKLEFHLDSDVFTNDPVQFESKIGDEFITWDWDFGDGTTSVERSPVHTFENSGLFDVKLTAYNIFGCATVEVNSIQVDAQTELLVMPNAFSPNGDGLNDKFVPVMKGISSFEMNIFNHWGEHIYGEAGLEINGWDGFFKGSLLPQGNYVYKVTYTLPDGEIINKTGGVALIR</sequence>